<dbReference type="Pfam" id="PF04052">
    <property type="entry name" value="TolB_N"/>
    <property type="match status" value="1"/>
</dbReference>
<keyword evidence="3" id="KW-1185">Reference proteome</keyword>
<dbReference type="InterPro" id="IPR007195">
    <property type="entry name" value="TolB_N"/>
</dbReference>
<gene>
    <name evidence="2" type="ORF">GPL21_38985</name>
</gene>
<name>A0A844T685_9BRAD</name>
<organism evidence="2 3">
    <name type="scientific">Bradyrhizobium pachyrhizi</name>
    <dbReference type="NCBI Taxonomy" id="280333"/>
    <lineage>
        <taxon>Bacteria</taxon>
        <taxon>Pseudomonadati</taxon>
        <taxon>Pseudomonadota</taxon>
        <taxon>Alphaproteobacteria</taxon>
        <taxon>Hyphomicrobiales</taxon>
        <taxon>Nitrobacteraceae</taxon>
        <taxon>Bradyrhizobium</taxon>
    </lineage>
</organism>
<protein>
    <recommendedName>
        <fullName evidence="1">TolB N-terminal domain-containing protein</fullName>
    </recommendedName>
</protein>
<dbReference type="GO" id="GO:0015031">
    <property type="term" value="P:protein transport"/>
    <property type="evidence" value="ECO:0007669"/>
    <property type="project" value="InterPro"/>
</dbReference>
<dbReference type="AlphaFoldDB" id="A0A844T685"/>
<evidence type="ECO:0000259" key="1">
    <source>
        <dbReference type="Pfam" id="PF04052"/>
    </source>
</evidence>
<dbReference type="RefSeq" id="WP_157348676.1">
    <property type="nucleotide sequence ID" value="NZ_WQNF01000058.1"/>
</dbReference>
<proteinExistence type="predicted"/>
<accession>A0A844T685</accession>
<dbReference type="Gene3D" id="3.40.50.10070">
    <property type="entry name" value="TolB, N-terminal domain"/>
    <property type="match status" value="1"/>
</dbReference>
<reference evidence="2 3" key="1">
    <citation type="submission" date="2019-12" db="EMBL/GenBank/DDBJ databases">
        <title>Draft genome sequences Bradyrhizobium cajani AMBPC1010, Bradyrhizobium pachyrhizi AMBPC1040 and Bradyrhizobium yuanmingense ALSPC3051, three plant growth promoting strains isolated from nodules of Cajanus cajan L. in Dominican Republic.</title>
        <authorList>
            <person name="Flores-Felix J.D."/>
            <person name="Araujo J."/>
            <person name="Diaz-Alcantara C."/>
            <person name="Gonzalez-Andres F."/>
            <person name="Velazquez E."/>
        </authorList>
    </citation>
    <scope>NUCLEOTIDE SEQUENCE [LARGE SCALE GENOMIC DNA]</scope>
    <source>
        <strain evidence="2 3">1040</strain>
    </source>
</reference>
<dbReference type="Proteomes" id="UP000436468">
    <property type="component" value="Unassembled WGS sequence"/>
</dbReference>
<evidence type="ECO:0000313" key="3">
    <source>
        <dbReference type="Proteomes" id="UP000436468"/>
    </source>
</evidence>
<sequence>MIVTKGPAVAVLPFTNPAKVVPLDAFADIMTQQVASSLGKFSTLRITPRALSANLSKEGNAIEAARKAGTDYLVTGEVRPMGDGARANIQVADLHSFTAGASS</sequence>
<dbReference type="EMBL" id="WQNF01000058">
    <property type="protein sequence ID" value="MVT71032.1"/>
    <property type="molecule type" value="Genomic_DNA"/>
</dbReference>
<evidence type="ECO:0000313" key="2">
    <source>
        <dbReference type="EMBL" id="MVT71032.1"/>
    </source>
</evidence>
<comment type="caution">
    <text evidence="2">The sequence shown here is derived from an EMBL/GenBank/DDBJ whole genome shotgun (WGS) entry which is preliminary data.</text>
</comment>
<dbReference type="GO" id="GO:0042597">
    <property type="term" value="C:periplasmic space"/>
    <property type="evidence" value="ECO:0007669"/>
    <property type="project" value="InterPro"/>
</dbReference>
<feature type="domain" description="TolB N-terminal" evidence="1">
    <location>
        <begin position="7"/>
        <end position="94"/>
    </location>
</feature>